<name>A0ABV7YM06_9ACTN</name>
<dbReference type="EMBL" id="JBHRZH010000046">
    <property type="protein sequence ID" value="MFC3766027.1"/>
    <property type="molecule type" value="Genomic_DNA"/>
</dbReference>
<reference evidence="3" key="1">
    <citation type="journal article" date="2019" name="Int. J. Syst. Evol. Microbiol.">
        <title>The Global Catalogue of Microorganisms (GCM) 10K type strain sequencing project: providing services to taxonomists for standard genome sequencing and annotation.</title>
        <authorList>
            <consortium name="The Broad Institute Genomics Platform"/>
            <consortium name="The Broad Institute Genome Sequencing Center for Infectious Disease"/>
            <person name="Wu L."/>
            <person name="Ma J."/>
        </authorList>
    </citation>
    <scope>NUCLEOTIDE SEQUENCE [LARGE SCALE GENOMIC DNA]</scope>
    <source>
        <strain evidence="3">CGMCC 4.7241</strain>
    </source>
</reference>
<proteinExistence type="predicted"/>
<evidence type="ECO:0000256" key="1">
    <source>
        <dbReference type="SAM" id="MobiDB-lite"/>
    </source>
</evidence>
<sequence>MAQPPRCYVCGFGLDDIPSGEDFRKHLTAVWFQKSPEEEEFERNRPYIPPLQQFTGHDPTKYFCPKHVRLALDRQHLYTADALAEIRELTASEPDAPRRRSRRRTPPTRTPPGS</sequence>
<comment type="caution">
    <text evidence="2">The sequence shown here is derived from an EMBL/GenBank/DDBJ whole genome shotgun (WGS) entry which is preliminary data.</text>
</comment>
<gene>
    <name evidence="2" type="ORF">ACFOUW_34700</name>
</gene>
<dbReference type="RefSeq" id="WP_205118394.1">
    <property type="nucleotide sequence ID" value="NZ_JAFBCM010000001.1"/>
</dbReference>
<evidence type="ECO:0000313" key="3">
    <source>
        <dbReference type="Proteomes" id="UP001595699"/>
    </source>
</evidence>
<evidence type="ECO:0000313" key="2">
    <source>
        <dbReference type="EMBL" id="MFC3766027.1"/>
    </source>
</evidence>
<feature type="compositionally biased region" description="Basic and acidic residues" evidence="1">
    <location>
        <begin position="89"/>
        <end position="98"/>
    </location>
</feature>
<feature type="region of interest" description="Disordered" evidence="1">
    <location>
        <begin position="89"/>
        <end position="114"/>
    </location>
</feature>
<organism evidence="2 3">
    <name type="scientific">Tenggerimyces flavus</name>
    <dbReference type="NCBI Taxonomy" id="1708749"/>
    <lineage>
        <taxon>Bacteria</taxon>
        <taxon>Bacillati</taxon>
        <taxon>Actinomycetota</taxon>
        <taxon>Actinomycetes</taxon>
        <taxon>Propionibacteriales</taxon>
        <taxon>Nocardioidaceae</taxon>
        <taxon>Tenggerimyces</taxon>
    </lineage>
</organism>
<accession>A0ABV7YM06</accession>
<dbReference type="Proteomes" id="UP001595699">
    <property type="component" value="Unassembled WGS sequence"/>
</dbReference>
<keyword evidence="3" id="KW-1185">Reference proteome</keyword>
<protein>
    <submittedName>
        <fullName evidence="2">Uncharacterized protein</fullName>
    </submittedName>
</protein>